<dbReference type="AlphaFoldDB" id="A0ABD3ENB2"/>
<evidence type="ECO:0000256" key="5">
    <source>
        <dbReference type="ARBA" id="ARBA00023014"/>
    </source>
</evidence>
<dbReference type="SUPFAM" id="SSF50022">
    <property type="entry name" value="ISP domain"/>
    <property type="match status" value="1"/>
</dbReference>
<accession>A0ABD3ENB2</accession>
<keyword evidence="3" id="KW-0809">Transit peptide</keyword>
<evidence type="ECO:0000313" key="7">
    <source>
        <dbReference type="EMBL" id="KAL3655722.1"/>
    </source>
</evidence>
<evidence type="ECO:0000256" key="4">
    <source>
        <dbReference type="ARBA" id="ARBA00023004"/>
    </source>
</evidence>
<keyword evidence="4" id="KW-0408">Iron</keyword>
<dbReference type="PANTHER" id="PTHR21266:SF29">
    <property type="entry name" value="PROTEIN TIC 55, CHLOROPLASTIC"/>
    <property type="match status" value="1"/>
</dbReference>
<evidence type="ECO:0000313" key="8">
    <source>
        <dbReference type="Proteomes" id="UP001632038"/>
    </source>
</evidence>
<evidence type="ECO:0000256" key="1">
    <source>
        <dbReference type="ARBA" id="ARBA00022714"/>
    </source>
</evidence>
<feature type="domain" description="Rieske" evidence="6">
    <location>
        <begin position="117"/>
        <end position="196"/>
    </location>
</feature>
<dbReference type="Pfam" id="PF00355">
    <property type="entry name" value="Rieske"/>
    <property type="match status" value="1"/>
</dbReference>
<proteinExistence type="predicted"/>
<dbReference type="PROSITE" id="PS51296">
    <property type="entry name" value="RIESKE"/>
    <property type="match status" value="1"/>
</dbReference>
<dbReference type="Proteomes" id="UP001632038">
    <property type="component" value="Unassembled WGS sequence"/>
</dbReference>
<protein>
    <recommendedName>
        <fullName evidence="6">Rieske domain-containing protein</fullName>
    </recommendedName>
</protein>
<keyword evidence="1" id="KW-0001">2Fe-2S</keyword>
<dbReference type="SUPFAM" id="SSF50978">
    <property type="entry name" value="WD40 repeat-like"/>
    <property type="match status" value="1"/>
</dbReference>
<dbReference type="EMBL" id="JAVIJP010000001">
    <property type="protein sequence ID" value="KAL3655722.1"/>
    <property type="molecule type" value="Genomic_DNA"/>
</dbReference>
<dbReference type="InterPro" id="IPR036322">
    <property type="entry name" value="WD40_repeat_dom_sf"/>
</dbReference>
<keyword evidence="8" id="KW-1185">Reference proteome</keyword>
<dbReference type="InterPro" id="IPR017941">
    <property type="entry name" value="Rieske_2Fe-2S"/>
</dbReference>
<evidence type="ECO:0000256" key="2">
    <source>
        <dbReference type="ARBA" id="ARBA00022723"/>
    </source>
</evidence>
<comment type="caution">
    <text evidence="7">The sequence shown here is derived from an EMBL/GenBank/DDBJ whole genome shotgun (WGS) entry which is preliminary data.</text>
</comment>
<reference evidence="8" key="1">
    <citation type="journal article" date="2024" name="IScience">
        <title>Strigolactones Initiate the Formation of Haustorium-like Structures in Castilleja.</title>
        <authorList>
            <person name="Buerger M."/>
            <person name="Peterson D."/>
            <person name="Chory J."/>
        </authorList>
    </citation>
    <scope>NUCLEOTIDE SEQUENCE [LARGE SCALE GENOMIC DNA]</scope>
</reference>
<dbReference type="InterPro" id="IPR050584">
    <property type="entry name" value="Cholesterol_7-desaturase"/>
</dbReference>
<dbReference type="GO" id="GO:0046872">
    <property type="term" value="F:metal ion binding"/>
    <property type="evidence" value="ECO:0007669"/>
    <property type="project" value="UniProtKB-KW"/>
</dbReference>
<organism evidence="7 8">
    <name type="scientific">Castilleja foliolosa</name>
    <dbReference type="NCBI Taxonomy" id="1961234"/>
    <lineage>
        <taxon>Eukaryota</taxon>
        <taxon>Viridiplantae</taxon>
        <taxon>Streptophyta</taxon>
        <taxon>Embryophyta</taxon>
        <taxon>Tracheophyta</taxon>
        <taxon>Spermatophyta</taxon>
        <taxon>Magnoliopsida</taxon>
        <taxon>eudicotyledons</taxon>
        <taxon>Gunneridae</taxon>
        <taxon>Pentapetalae</taxon>
        <taxon>asterids</taxon>
        <taxon>lamiids</taxon>
        <taxon>Lamiales</taxon>
        <taxon>Orobanchaceae</taxon>
        <taxon>Pedicularideae</taxon>
        <taxon>Castillejinae</taxon>
        <taxon>Castilleja</taxon>
    </lineage>
</organism>
<keyword evidence="5" id="KW-0411">Iron-sulfur</keyword>
<dbReference type="InterPro" id="IPR036922">
    <property type="entry name" value="Rieske_2Fe-2S_sf"/>
</dbReference>
<dbReference type="Gene3D" id="2.102.10.10">
    <property type="entry name" value="Rieske [2Fe-2S] iron-sulphur domain"/>
    <property type="match status" value="1"/>
</dbReference>
<gene>
    <name evidence="7" type="ORF">CASFOL_000118</name>
</gene>
<evidence type="ECO:0000256" key="3">
    <source>
        <dbReference type="ARBA" id="ARBA00022946"/>
    </source>
</evidence>
<name>A0ABD3ENB2_9LAMI</name>
<sequence>MGAVKIGDDGVSDLNDGDRTALAARSSGGGSRLRVVADSPTRPSLLDGVLVVVIGWRPGEVAGLASLLFLSHRFSKDSIFLFNSEASEMFKNTFQSGFLSILYSLGSKPLQIWDKEDGNGELRCYEDRCPHSFFGLSGASQSNIFMCRLAKLSEGQLFDGRLECLYHGWQFEGNGKCRVEFGSPIYVTTFLDYLAVEMNILARTSADKLVKVWDVATEICNLTLENHTDK</sequence>
<evidence type="ECO:0000259" key="6">
    <source>
        <dbReference type="PROSITE" id="PS51296"/>
    </source>
</evidence>
<keyword evidence="2" id="KW-0479">Metal-binding</keyword>
<dbReference type="GO" id="GO:0051537">
    <property type="term" value="F:2 iron, 2 sulfur cluster binding"/>
    <property type="evidence" value="ECO:0007669"/>
    <property type="project" value="UniProtKB-KW"/>
</dbReference>
<dbReference type="PANTHER" id="PTHR21266">
    <property type="entry name" value="IRON-SULFUR DOMAIN CONTAINING PROTEIN"/>
    <property type="match status" value="1"/>
</dbReference>